<dbReference type="EMBL" id="UOFH01000267">
    <property type="protein sequence ID" value="VAW64001.1"/>
    <property type="molecule type" value="Genomic_DNA"/>
</dbReference>
<organism evidence="2">
    <name type="scientific">hydrothermal vent metagenome</name>
    <dbReference type="NCBI Taxonomy" id="652676"/>
    <lineage>
        <taxon>unclassified sequences</taxon>
        <taxon>metagenomes</taxon>
        <taxon>ecological metagenomes</taxon>
    </lineage>
</organism>
<accession>A0A3B0X8B6</accession>
<evidence type="ECO:0000313" key="2">
    <source>
        <dbReference type="EMBL" id="VAW64001.1"/>
    </source>
</evidence>
<dbReference type="InterPro" id="IPR014983">
    <property type="entry name" value="GAD-rel"/>
</dbReference>
<dbReference type="AlphaFoldDB" id="A0A3B0X8B6"/>
<evidence type="ECO:0000259" key="1">
    <source>
        <dbReference type="Pfam" id="PF08887"/>
    </source>
</evidence>
<protein>
    <recommendedName>
        <fullName evidence="1">GAD-related domain-containing protein</fullName>
    </recommendedName>
</protein>
<name>A0A3B0X8B6_9ZZZZ</name>
<feature type="domain" description="GAD-related" evidence="1">
    <location>
        <begin position="6"/>
        <end position="48"/>
    </location>
</feature>
<dbReference type="Pfam" id="PF08887">
    <property type="entry name" value="GAD-like"/>
    <property type="match status" value="1"/>
</dbReference>
<sequence>MIERLYARFTKKLGEPTYSQPVPKSSFEKYRSILPDTLLTIWEKSGWAS</sequence>
<reference evidence="2" key="1">
    <citation type="submission" date="2018-06" db="EMBL/GenBank/DDBJ databases">
        <authorList>
            <person name="Zhirakovskaya E."/>
        </authorList>
    </citation>
    <scope>NUCLEOTIDE SEQUENCE</scope>
</reference>
<gene>
    <name evidence="2" type="ORF">MNBD_GAMMA08-350</name>
</gene>
<proteinExistence type="predicted"/>